<dbReference type="GO" id="GO:0006396">
    <property type="term" value="P:RNA processing"/>
    <property type="evidence" value="ECO:0007669"/>
    <property type="project" value="InterPro"/>
</dbReference>
<dbReference type="Ensembl" id="ENSCSET00000019070.1">
    <property type="protein sequence ID" value="ENSCSEP00000018836.1"/>
    <property type="gene ID" value="ENSCSEG00000012042.1"/>
</dbReference>
<dbReference type="GO" id="GO:0005730">
    <property type="term" value="C:nucleolus"/>
    <property type="evidence" value="ECO:0007669"/>
    <property type="project" value="TreeGrafter"/>
</dbReference>
<accession>A0A3P8VZR5</accession>
<dbReference type="GO" id="GO:0003725">
    <property type="term" value="F:double-stranded RNA binding"/>
    <property type="evidence" value="ECO:0007669"/>
    <property type="project" value="TreeGrafter"/>
</dbReference>
<dbReference type="GeneTree" id="ENSGT00940000157252"/>
<reference evidence="2" key="2">
    <citation type="submission" date="2025-08" db="UniProtKB">
        <authorList>
            <consortium name="Ensembl"/>
        </authorList>
    </citation>
    <scope>IDENTIFICATION</scope>
</reference>
<feature type="domain" description="A to I editase" evidence="1">
    <location>
        <begin position="47"/>
        <end position="223"/>
    </location>
</feature>
<dbReference type="GO" id="GO:0008251">
    <property type="term" value="F:tRNA-specific adenosine deaminase activity"/>
    <property type="evidence" value="ECO:0007669"/>
    <property type="project" value="TreeGrafter"/>
</dbReference>
<name>A0A3P8VZR5_CYNSE</name>
<dbReference type="PANTHER" id="PTHR10910">
    <property type="entry name" value="EUKARYOTE SPECIFIC DSRNA BINDING PROTEIN"/>
    <property type="match status" value="1"/>
</dbReference>
<dbReference type="AlphaFoldDB" id="A0A3P8VZR5"/>
<organism evidence="2 3">
    <name type="scientific">Cynoglossus semilaevis</name>
    <name type="common">Tongue sole</name>
    <dbReference type="NCBI Taxonomy" id="244447"/>
    <lineage>
        <taxon>Eukaryota</taxon>
        <taxon>Metazoa</taxon>
        <taxon>Chordata</taxon>
        <taxon>Craniata</taxon>
        <taxon>Vertebrata</taxon>
        <taxon>Euteleostomi</taxon>
        <taxon>Actinopterygii</taxon>
        <taxon>Neopterygii</taxon>
        <taxon>Teleostei</taxon>
        <taxon>Neoteleostei</taxon>
        <taxon>Acanthomorphata</taxon>
        <taxon>Carangaria</taxon>
        <taxon>Pleuronectiformes</taxon>
        <taxon>Pleuronectoidei</taxon>
        <taxon>Cynoglossidae</taxon>
        <taxon>Cynoglossinae</taxon>
        <taxon>Cynoglossus</taxon>
    </lineage>
</organism>
<dbReference type="SMART" id="SM00552">
    <property type="entry name" value="ADEAMc"/>
    <property type="match status" value="1"/>
</dbReference>
<evidence type="ECO:0000313" key="3">
    <source>
        <dbReference type="Proteomes" id="UP000265120"/>
    </source>
</evidence>
<dbReference type="GO" id="GO:0003726">
    <property type="term" value="F:double-stranded RNA adenosine deaminase activity"/>
    <property type="evidence" value="ECO:0007669"/>
    <property type="project" value="TreeGrafter"/>
</dbReference>
<evidence type="ECO:0000259" key="1">
    <source>
        <dbReference type="PROSITE" id="PS50141"/>
    </source>
</evidence>
<keyword evidence="3" id="KW-1185">Reference proteome</keyword>
<reference evidence="2" key="3">
    <citation type="submission" date="2025-09" db="UniProtKB">
        <authorList>
            <consortium name="Ensembl"/>
        </authorList>
    </citation>
    <scope>IDENTIFICATION</scope>
</reference>
<dbReference type="GO" id="GO:0005737">
    <property type="term" value="C:cytoplasm"/>
    <property type="evidence" value="ECO:0007669"/>
    <property type="project" value="TreeGrafter"/>
</dbReference>
<dbReference type="Pfam" id="PF02137">
    <property type="entry name" value="A_deamin"/>
    <property type="match status" value="1"/>
</dbReference>
<dbReference type="PROSITE" id="PS50141">
    <property type="entry name" value="A_DEAMIN_EDITASE"/>
    <property type="match status" value="1"/>
</dbReference>
<proteinExistence type="predicted"/>
<reference evidence="2 3" key="1">
    <citation type="journal article" date="2014" name="Nat. Genet.">
        <title>Whole-genome sequence of a flatfish provides insights into ZW sex chromosome evolution and adaptation to a benthic lifestyle.</title>
        <authorList>
            <person name="Chen S."/>
            <person name="Zhang G."/>
            <person name="Shao C."/>
            <person name="Huang Q."/>
            <person name="Liu G."/>
            <person name="Zhang P."/>
            <person name="Song W."/>
            <person name="An N."/>
            <person name="Chalopin D."/>
            <person name="Volff J.N."/>
            <person name="Hong Y."/>
            <person name="Li Q."/>
            <person name="Sha Z."/>
            <person name="Zhou H."/>
            <person name="Xie M."/>
            <person name="Yu Q."/>
            <person name="Liu Y."/>
            <person name="Xiang H."/>
            <person name="Wang N."/>
            <person name="Wu K."/>
            <person name="Yang C."/>
            <person name="Zhou Q."/>
            <person name="Liao X."/>
            <person name="Yang L."/>
            <person name="Hu Q."/>
            <person name="Zhang J."/>
            <person name="Meng L."/>
            <person name="Jin L."/>
            <person name="Tian Y."/>
            <person name="Lian J."/>
            <person name="Yang J."/>
            <person name="Miao G."/>
            <person name="Liu S."/>
            <person name="Liang Z."/>
            <person name="Yan F."/>
            <person name="Li Y."/>
            <person name="Sun B."/>
            <person name="Zhang H."/>
            <person name="Zhang J."/>
            <person name="Zhu Y."/>
            <person name="Du M."/>
            <person name="Zhao Y."/>
            <person name="Schartl M."/>
            <person name="Tang Q."/>
            <person name="Wang J."/>
        </authorList>
    </citation>
    <scope>NUCLEOTIDE SEQUENCE</scope>
</reference>
<sequence>RGKRKDVLPFSFSHHSADATLYTTRALPLPPPSSQFFITLNDRWPSLRWNVLGLQGALLSHFVEPVYLHSVTVGSLRHTGHLGRVLNQRLERLGPLPATYRRNQPLLSGLSSAEYQPPGKSSCVSVNWTLGDAQMEMVSTATGRRRDSGTPSRLCKHALFTRWSRLYRKLGIHVCGSVDHQLLYCEAKMAARPYQTVKQQWFRSLQETGLGTWVKKPPEQEQFLLSL</sequence>
<evidence type="ECO:0000313" key="2">
    <source>
        <dbReference type="Ensembl" id="ENSCSEP00000018836.1"/>
    </source>
</evidence>
<protein>
    <submittedName>
        <fullName evidence="2">Adenosine deaminase RNA specific B2 (inactive)</fullName>
    </submittedName>
</protein>
<dbReference type="InterPro" id="IPR002466">
    <property type="entry name" value="A_deamin"/>
</dbReference>
<dbReference type="PANTHER" id="PTHR10910:SF17">
    <property type="entry name" value="DOUBLE-STRANDED RNA-SPECIFIC EDITASE B2"/>
    <property type="match status" value="1"/>
</dbReference>
<dbReference type="Proteomes" id="UP000265120">
    <property type="component" value="Chromosome 3"/>
</dbReference>
<dbReference type="GO" id="GO:0006382">
    <property type="term" value="P:adenosine to inosine editing"/>
    <property type="evidence" value="ECO:0007669"/>
    <property type="project" value="TreeGrafter"/>
</dbReference>